<dbReference type="EMBL" id="JMCB01000029">
    <property type="protein sequence ID" value="KFE60675.1"/>
    <property type="molecule type" value="Genomic_DNA"/>
</dbReference>
<dbReference type="InterPro" id="IPR000847">
    <property type="entry name" value="LysR_HTH_N"/>
</dbReference>
<dbReference type="EMBL" id="JMCB01000040">
    <property type="protein sequence ID" value="KFE58437.1"/>
    <property type="molecule type" value="Genomic_DNA"/>
</dbReference>
<dbReference type="STRING" id="394096.DB31_4857"/>
<name>A0A085VZ12_9BACT</name>
<dbReference type="GO" id="GO:0005829">
    <property type="term" value="C:cytosol"/>
    <property type="evidence" value="ECO:0007669"/>
    <property type="project" value="TreeGrafter"/>
</dbReference>
<keyword evidence="4" id="KW-0804">Transcription</keyword>
<feature type="domain" description="HTH lysR-type" evidence="5">
    <location>
        <begin position="1"/>
        <end position="58"/>
    </location>
</feature>
<keyword evidence="3" id="KW-0238">DNA-binding</keyword>
<keyword evidence="8" id="KW-1185">Reference proteome</keyword>
<dbReference type="InterPro" id="IPR036388">
    <property type="entry name" value="WH-like_DNA-bd_sf"/>
</dbReference>
<dbReference type="AlphaFoldDB" id="A0A085VZ12"/>
<dbReference type="PROSITE" id="PS50931">
    <property type="entry name" value="HTH_LYSR"/>
    <property type="match status" value="1"/>
</dbReference>
<dbReference type="Gene3D" id="1.10.10.10">
    <property type="entry name" value="Winged helix-like DNA-binding domain superfamily/Winged helix DNA-binding domain"/>
    <property type="match status" value="1"/>
</dbReference>
<dbReference type="PRINTS" id="PR00039">
    <property type="entry name" value="HTHLYSR"/>
</dbReference>
<evidence type="ECO:0000313" key="8">
    <source>
        <dbReference type="Proteomes" id="UP000028725"/>
    </source>
</evidence>
<dbReference type="SUPFAM" id="SSF46785">
    <property type="entry name" value="Winged helix' DNA-binding domain"/>
    <property type="match status" value="1"/>
</dbReference>
<comment type="similarity">
    <text evidence="1">Belongs to the LysR transcriptional regulatory family.</text>
</comment>
<evidence type="ECO:0000256" key="1">
    <source>
        <dbReference type="ARBA" id="ARBA00009437"/>
    </source>
</evidence>
<dbReference type="OrthoDB" id="5338251at2"/>
<dbReference type="InterPro" id="IPR036390">
    <property type="entry name" value="WH_DNA-bd_sf"/>
</dbReference>
<evidence type="ECO:0000256" key="4">
    <source>
        <dbReference type="ARBA" id="ARBA00023163"/>
    </source>
</evidence>
<reference evidence="7 8" key="1">
    <citation type="submission" date="2014-04" db="EMBL/GenBank/DDBJ databases">
        <title>Genome assembly of Hyalangium minutum DSM 14724.</title>
        <authorList>
            <person name="Sharma G."/>
            <person name="Subramanian S."/>
        </authorList>
    </citation>
    <scope>NUCLEOTIDE SEQUENCE [LARGE SCALE GENOMIC DNA]</scope>
    <source>
        <strain evidence="7 8">DSM 14724</strain>
    </source>
</reference>
<evidence type="ECO:0000259" key="5">
    <source>
        <dbReference type="PROSITE" id="PS50931"/>
    </source>
</evidence>
<dbReference type="FunFam" id="1.10.10.10:FF:000001">
    <property type="entry name" value="LysR family transcriptional regulator"/>
    <property type="match status" value="1"/>
</dbReference>
<evidence type="ECO:0000256" key="2">
    <source>
        <dbReference type="ARBA" id="ARBA00023015"/>
    </source>
</evidence>
<dbReference type="Pfam" id="PF03466">
    <property type="entry name" value="LysR_substrate"/>
    <property type="match status" value="1"/>
</dbReference>
<dbReference type="Proteomes" id="UP000028725">
    <property type="component" value="Unassembled WGS sequence"/>
</dbReference>
<evidence type="ECO:0000313" key="7">
    <source>
        <dbReference type="EMBL" id="KFE60675.1"/>
    </source>
</evidence>
<dbReference type="SUPFAM" id="SSF53850">
    <property type="entry name" value="Periplasmic binding protein-like II"/>
    <property type="match status" value="1"/>
</dbReference>
<proteinExistence type="inferred from homology"/>
<dbReference type="CDD" id="cd05466">
    <property type="entry name" value="PBP2_LTTR_substrate"/>
    <property type="match status" value="1"/>
</dbReference>
<sequence length="305" mass="33071">MTSEQLRAFLQVAQEGRFSTAAKGLGLSQSGLSRQLQSLETELGVRLLVRTPAGAVLTDAGERFLPHARRALEALFAGTAELEQLSGIPHGPLALGSLHTVGAYLLPDLIAAFARSYPEVRLRLSESLAPELEEGVSRGVLDLAILSLPVRRADLVAQKLWEEPLVLAVPRGHPLTKLGRAVALTEVVEEPWVVIPGMTGTRALEAACEARGVTPRVVLETDNSEAMRRMVERGLGVALVPELMTRDHPAREFDIVQVVPGGPRRQVALVHRGEGYLTAAARAFKKFIVEHVRKQPAIRSAEAQR</sequence>
<dbReference type="RefSeq" id="WP_044198998.1">
    <property type="nucleotide sequence ID" value="NZ_JMCB01000029.1"/>
</dbReference>
<accession>A0A085VZ12</accession>
<dbReference type="GO" id="GO:0003677">
    <property type="term" value="F:DNA binding"/>
    <property type="evidence" value="ECO:0007669"/>
    <property type="project" value="UniProtKB-KW"/>
</dbReference>
<dbReference type="PANTHER" id="PTHR30419">
    <property type="entry name" value="HTH-TYPE TRANSCRIPTIONAL REGULATOR YBHD"/>
    <property type="match status" value="1"/>
</dbReference>
<dbReference type="InterPro" id="IPR005119">
    <property type="entry name" value="LysR_subst-bd"/>
</dbReference>
<dbReference type="Pfam" id="PF00126">
    <property type="entry name" value="HTH_1"/>
    <property type="match status" value="1"/>
</dbReference>
<organism evidence="7 8">
    <name type="scientific">Hyalangium minutum</name>
    <dbReference type="NCBI Taxonomy" id="394096"/>
    <lineage>
        <taxon>Bacteria</taxon>
        <taxon>Pseudomonadati</taxon>
        <taxon>Myxococcota</taxon>
        <taxon>Myxococcia</taxon>
        <taxon>Myxococcales</taxon>
        <taxon>Cystobacterineae</taxon>
        <taxon>Archangiaceae</taxon>
        <taxon>Hyalangium</taxon>
    </lineage>
</organism>
<dbReference type="InterPro" id="IPR050950">
    <property type="entry name" value="HTH-type_LysR_regulators"/>
</dbReference>
<gene>
    <name evidence="7" type="ORF">DB31_4857</name>
    <name evidence="6" type="ORF">DB31_6703</name>
</gene>
<keyword evidence="2" id="KW-0805">Transcription regulation</keyword>
<dbReference type="GO" id="GO:0003700">
    <property type="term" value="F:DNA-binding transcription factor activity"/>
    <property type="evidence" value="ECO:0007669"/>
    <property type="project" value="InterPro"/>
</dbReference>
<evidence type="ECO:0000256" key="3">
    <source>
        <dbReference type="ARBA" id="ARBA00023125"/>
    </source>
</evidence>
<protein>
    <submittedName>
        <fullName evidence="7">Transcriptional regulator, LysR family protein</fullName>
    </submittedName>
</protein>
<comment type="caution">
    <text evidence="7">The sequence shown here is derived from an EMBL/GenBank/DDBJ whole genome shotgun (WGS) entry which is preliminary data.</text>
</comment>
<evidence type="ECO:0000313" key="6">
    <source>
        <dbReference type="EMBL" id="KFE58437.1"/>
    </source>
</evidence>
<dbReference type="Gene3D" id="3.40.190.290">
    <property type="match status" value="1"/>
</dbReference>
<dbReference type="PATRIC" id="fig|394096.3.peg.8586"/>